<dbReference type="InterPro" id="IPR052255">
    <property type="entry name" value="RNA_pol_II_subunit5-mediator"/>
</dbReference>
<evidence type="ECO:0000256" key="2">
    <source>
        <dbReference type="ARBA" id="ARBA00023242"/>
    </source>
</evidence>
<dbReference type="AlphaFoldDB" id="A0A834N1Z6"/>
<evidence type="ECO:0000256" key="5">
    <source>
        <dbReference type="SAM" id="MobiDB-lite"/>
    </source>
</evidence>
<feature type="compositionally biased region" description="Polar residues" evidence="5">
    <location>
        <begin position="266"/>
        <end position="280"/>
    </location>
</feature>
<evidence type="ECO:0000256" key="3">
    <source>
        <dbReference type="ARBA" id="ARBA00038295"/>
    </source>
</evidence>
<dbReference type="SUPFAM" id="SSF46579">
    <property type="entry name" value="Prefoldin"/>
    <property type="match status" value="1"/>
</dbReference>
<keyword evidence="2" id="KW-0539">Nucleus</keyword>
<reference evidence="6" key="1">
    <citation type="journal article" date="2020" name="G3 (Bethesda)">
        <title>High-Quality Assemblies for Three Invasive Social Wasps from the &lt;i&gt;Vespula&lt;/i&gt; Genus.</title>
        <authorList>
            <person name="Harrop T.W.R."/>
            <person name="Guhlin J."/>
            <person name="McLaughlin G.M."/>
            <person name="Permina E."/>
            <person name="Stockwell P."/>
            <person name="Gilligan J."/>
            <person name="Le Lec M.F."/>
            <person name="Gruber M.A.M."/>
            <person name="Quinn O."/>
            <person name="Lovegrove M."/>
            <person name="Duncan E.J."/>
            <person name="Remnant E.J."/>
            <person name="Van Eeckhoven J."/>
            <person name="Graham B."/>
            <person name="Knapp R.A."/>
            <person name="Langford K.W."/>
            <person name="Kronenberg Z."/>
            <person name="Press M.O."/>
            <person name="Eacker S.M."/>
            <person name="Wilson-Rankin E.E."/>
            <person name="Purcell J."/>
            <person name="Lester P.J."/>
            <person name="Dearden P.K."/>
        </authorList>
    </citation>
    <scope>NUCLEOTIDE SEQUENCE</scope>
    <source>
        <strain evidence="6">Linc-1</strain>
    </source>
</reference>
<evidence type="ECO:0000313" key="6">
    <source>
        <dbReference type="EMBL" id="KAF7393705.1"/>
    </source>
</evidence>
<feature type="region of interest" description="Disordered" evidence="5">
    <location>
        <begin position="425"/>
        <end position="459"/>
    </location>
</feature>
<comment type="subcellular location">
    <subcellularLocation>
        <location evidence="1">Nucleus</location>
    </subcellularLocation>
</comment>
<evidence type="ECO:0000313" key="7">
    <source>
        <dbReference type="Proteomes" id="UP000617340"/>
    </source>
</evidence>
<evidence type="ECO:0000256" key="1">
    <source>
        <dbReference type="ARBA" id="ARBA00004123"/>
    </source>
</evidence>
<dbReference type="PANTHER" id="PTHR15111">
    <property type="entry name" value="RNA POLYMERASE II SUBUNIT 5-MEDIATING PROTEIN NNX3"/>
    <property type="match status" value="1"/>
</dbReference>
<dbReference type="CDD" id="cd23159">
    <property type="entry name" value="Prefoldin_URI1"/>
    <property type="match status" value="1"/>
</dbReference>
<keyword evidence="4" id="KW-0175">Coiled coil</keyword>
<feature type="compositionally biased region" description="Polar residues" evidence="5">
    <location>
        <begin position="435"/>
        <end position="444"/>
    </location>
</feature>
<gene>
    <name evidence="6" type="ORF">HZH68_010524</name>
</gene>
<feature type="region of interest" description="Disordered" evidence="5">
    <location>
        <begin position="265"/>
        <end position="291"/>
    </location>
</feature>
<dbReference type="Pfam" id="PF02996">
    <property type="entry name" value="Prefoldin"/>
    <property type="match status" value="1"/>
</dbReference>
<feature type="compositionally biased region" description="Basic and acidic residues" evidence="5">
    <location>
        <begin position="281"/>
        <end position="291"/>
    </location>
</feature>
<dbReference type="Gene3D" id="1.10.287.370">
    <property type="match status" value="1"/>
</dbReference>
<feature type="region of interest" description="Disordered" evidence="5">
    <location>
        <begin position="475"/>
        <end position="502"/>
    </location>
</feature>
<feature type="coiled-coil region" evidence="4">
    <location>
        <begin position="105"/>
        <end position="132"/>
    </location>
</feature>
<comment type="caution">
    <text evidence="6">The sequence shown here is derived from an EMBL/GenBank/DDBJ whole genome shotgun (WGS) entry which is preliminary data.</text>
</comment>
<evidence type="ECO:0008006" key="8">
    <source>
        <dbReference type="Google" id="ProtNLM"/>
    </source>
</evidence>
<dbReference type="EMBL" id="JACSDZ010000010">
    <property type="protein sequence ID" value="KAF7393705.1"/>
    <property type="molecule type" value="Genomic_DNA"/>
</dbReference>
<evidence type="ECO:0000256" key="4">
    <source>
        <dbReference type="SAM" id="Coils"/>
    </source>
</evidence>
<comment type="similarity">
    <text evidence="3">Belongs to the RNA polymerase II subunit 5-mediating protein family.</text>
</comment>
<dbReference type="GO" id="GO:0000122">
    <property type="term" value="P:negative regulation of transcription by RNA polymerase II"/>
    <property type="evidence" value="ECO:0007669"/>
    <property type="project" value="TreeGrafter"/>
</dbReference>
<keyword evidence="7" id="KW-1185">Reference proteome</keyword>
<organism evidence="6 7">
    <name type="scientific">Vespula germanica</name>
    <name type="common">German yellow jacket</name>
    <name type="synonym">Paravespula germanica</name>
    <dbReference type="NCBI Taxonomy" id="30212"/>
    <lineage>
        <taxon>Eukaryota</taxon>
        <taxon>Metazoa</taxon>
        <taxon>Ecdysozoa</taxon>
        <taxon>Arthropoda</taxon>
        <taxon>Hexapoda</taxon>
        <taxon>Insecta</taxon>
        <taxon>Pterygota</taxon>
        <taxon>Neoptera</taxon>
        <taxon>Endopterygota</taxon>
        <taxon>Hymenoptera</taxon>
        <taxon>Apocrita</taxon>
        <taxon>Aculeata</taxon>
        <taxon>Vespoidea</taxon>
        <taxon>Vespidae</taxon>
        <taxon>Vespinae</taxon>
        <taxon>Vespula</taxon>
    </lineage>
</organism>
<dbReference type="GO" id="GO:0003714">
    <property type="term" value="F:transcription corepressor activity"/>
    <property type="evidence" value="ECO:0007669"/>
    <property type="project" value="TreeGrafter"/>
</dbReference>
<name>A0A834N1Z6_VESGE</name>
<dbReference type="InterPro" id="IPR004127">
    <property type="entry name" value="Prefoldin_subunit_alpha"/>
</dbReference>
<dbReference type="GO" id="GO:0005634">
    <property type="term" value="C:nucleus"/>
    <property type="evidence" value="ECO:0007669"/>
    <property type="project" value="UniProtKB-SubCell"/>
</dbReference>
<dbReference type="InterPro" id="IPR009053">
    <property type="entry name" value="Prefoldin"/>
</dbReference>
<protein>
    <recommendedName>
        <fullName evidence="8">Unconventional prefoldin RPB5 interactor</fullName>
    </recommendedName>
</protein>
<dbReference type="PANTHER" id="PTHR15111:SF0">
    <property type="entry name" value="UNCONVENTIONAL PREFOLDIN RPB5 INTERACTOR 1"/>
    <property type="match status" value="1"/>
</dbReference>
<feature type="compositionally biased region" description="Acidic residues" evidence="5">
    <location>
        <begin position="445"/>
        <end position="454"/>
    </location>
</feature>
<dbReference type="Proteomes" id="UP000617340">
    <property type="component" value="Unassembled WGS sequence"/>
</dbReference>
<accession>A0A834N1Z6</accession>
<dbReference type="GO" id="GO:0019212">
    <property type="term" value="F:phosphatase inhibitor activity"/>
    <property type="evidence" value="ECO:0007669"/>
    <property type="project" value="TreeGrafter"/>
</dbReference>
<proteinExistence type="inferred from homology"/>
<dbReference type="GO" id="GO:0003682">
    <property type="term" value="F:chromatin binding"/>
    <property type="evidence" value="ECO:0007669"/>
    <property type="project" value="TreeGrafter"/>
</dbReference>
<sequence>MNGAVLDVSNENLKSIKEYQQILLNQALTQGIQRNEEQFKVWTEYKKRHKKVIEALEKLPLEVTINCMVPIGKRAFMKGKLIHTNEILACLGDNYFAKYSAAQAIALCNRRIESANEVLKNLERERNLYEMRQFIPQEFDVFDEKERTDLVEHWDEKKLDDWRAEHRQREKEYHKKLSELRKKEKTDIQTEEDLFERLDELELQEELADEINRLEEEREKFYGEELQEGEVYYESDEEESSNDEHSLEEIEKELNKLKEIRMGKNANEQSTESSVLNTTVHTEKEIPSSNLKKTEEVEKTLLKTTSEVSCTNYDEDKTLKITKSKSMSNISNDEIKLKEKRRVSFVEPDFSTYNDDSKIVSIKNQEEQCTELSSDDIDDSENDSDIIRIEFKHTDNNLYIPEFTENKITSPRDIYKMFSKPKSILKRSPNDVMPPQNTSLPTYSSEEEEEEEDEGIKPSAYNFIVKDICEKELATSKKKNVENTEDKKLVSRFRMERSTLKK</sequence>